<comment type="caution">
    <text evidence="1">Lacks conserved residue(s) required for the propagation of feature annotation.</text>
</comment>
<protein>
    <recommendedName>
        <fullName evidence="2">Peptidase M12A domain-containing protein</fullName>
    </recommendedName>
</protein>
<feature type="domain" description="Peptidase M12A" evidence="2">
    <location>
        <begin position="1"/>
        <end position="32"/>
    </location>
</feature>
<evidence type="ECO:0000256" key="1">
    <source>
        <dbReference type="PROSITE-ProRule" id="PRU01211"/>
    </source>
</evidence>
<organism evidence="3 4">
    <name type="scientific">Teladorsagia circumcincta</name>
    <name type="common">Brown stomach worm</name>
    <name type="synonym">Ostertagia circumcincta</name>
    <dbReference type="NCBI Taxonomy" id="45464"/>
    <lineage>
        <taxon>Eukaryota</taxon>
        <taxon>Metazoa</taxon>
        <taxon>Ecdysozoa</taxon>
        <taxon>Nematoda</taxon>
        <taxon>Chromadorea</taxon>
        <taxon>Rhabditida</taxon>
        <taxon>Rhabditina</taxon>
        <taxon>Rhabditomorpha</taxon>
        <taxon>Strongyloidea</taxon>
        <taxon>Trichostrongylidae</taxon>
        <taxon>Teladorsagia</taxon>
    </lineage>
</organism>
<evidence type="ECO:0000313" key="4">
    <source>
        <dbReference type="Proteomes" id="UP000230423"/>
    </source>
</evidence>
<dbReference type="GO" id="GO:0006508">
    <property type="term" value="P:proteolysis"/>
    <property type="evidence" value="ECO:0007669"/>
    <property type="project" value="InterPro"/>
</dbReference>
<dbReference type="Proteomes" id="UP000230423">
    <property type="component" value="Unassembled WGS sequence"/>
</dbReference>
<reference evidence="3 4" key="1">
    <citation type="submission" date="2015-09" db="EMBL/GenBank/DDBJ databases">
        <title>Draft genome of the parasitic nematode Teladorsagia circumcincta isolate WARC Sus (inbred).</title>
        <authorList>
            <person name="Mitreva M."/>
        </authorList>
    </citation>
    <scope>NUCLEOTIDE SEQUENCE [LARGE SCALE GENOMIC DNA]</scope>
    <source>
        <strain evidence="3 4">S</strain>
    </source>
</reference>
<evidence type="ECO:0000313" key="3">
    <source>
        <dbReference type="EMBL" id="PIO69580.1"/>
    </source>
</evidence>
<sequence length="73" mass="8587">MVPKDVLYTETLGSPFIGYYDLLMINKHYNCTDKLGEAGDSPREDFMKCNYWIKVRFLDLEPSYLPHIKLLLL</sequence>
<dbReference type="PROSITE" id="PS51864">
    <property type="entry name" value="ASTACIN"/>
    <property type="match status" value="1"/>
</dbReference>
<accession>A0A2G9UJA7</accession>
<dbReference type="GO" id="GO:0004222">
    <property type="term" value="F:metalloendopeptidase activity"/>
    <property type="evidence" value="ECO:0007669"/>
    <property type="project" value="InterPro"/>
</dbReference>
<dbReference type="EMBL" id="KZ346597">
    <property type="protein sequence ID" value="PIO69580.1"/>
    <property type="molecule type" value="Genomic_DNA"/>
</dbReference>
<proteinExistence type="predicted"/>
<dbReference type="AlphaFoldDB" id="A0A2G9UJA7"/>
<evidence type="ECO:0000259" key="2">
    <source>
        <dbReference type="PROSITE" id="PS51864"/>
    </source>
</evidence>
<keyword evidence="4" id="KW-1185">Reference proteome</keyword>
<gene>
    <name evidence="3" type="ORF">TELCIR_08591</name>
</gene>
<dbReference type="OrthoDB" id="5776712at2759"/>
<dbReference type="InterPro" id="IPR001506">
    <property type="entry name" value="Peptidase_M12A"/>
</dbReference>
<name>A0A2G9UJA7_TELCI</name>